<evidence type="ECO:0000313" key="1">
    <source>
        <dbReference type="EMBL" id="KAD7477046.1"/>
    </source>
</evidence>
<dbReference type="EMBL" id="SZYD01000001">
    <property type="protein sequence ID" value="KAD7477046.1"/>
    <property type="molecule type" value="Genomic_DNA"/>
</dbReference>
<accession>A0A5N6PZ43</accession>
<reference evidence="1 2" key="1">
    <citation type="submission" date="2019-05" db="EMBL/GenBank/DDBJ databases">
        <title>Mikania micrantha, genome provides insights into the molecular mechanism of rapid growth.</title>
        <authorList>
            <person name="Liu B."/>
        </authorList>
    </citation>
    <scope>NUCLEOTIDE SEQUENCE [LARGE SCALE GENOMIC DNA]</scope>
    <source>
        <strain evidence="1">NLD-2019</strain>
        <tissue evidence="1">Leaf</tissue>
    </source>
</reference>
<protein>
    <recommendedName>
        <fullName evidence="3">Peptidase A2 domain-containing protein</fullName>
    </recommendedName>
</protein>
<evidence type="ECO:0008006" key="3">
    <source>
        <dbReference type="Google" id="ProtNLM"/>
    </source>
</evidence>
<dbReference type="InterPro" id="IPR021109">
    <property type="entry name" value="Peptidase_aspartic_dom_sf"/>
</dbReference>
<dbReference type="CDD" id="cd00303">
    <property type="entry name" value="retropepsin_like"/>
    <property type="match status" value="1"/>
</dbReference>
<dbReference type="Gene3D" id="2.40.70.10">
    <property type="entry name" value="Acid Proteases"/>
    <property type="match status" value="1"/>
</dbReference>
<name>A0A5N6PZ43_9ASTR</name>
<organism evidence="1 2">
    <name type="scientific">Mikania micrantha</name>
    <name type="common">bitter vine</name>
    <dbReference type="NCBI Taxonomy" id="192012"/>
    <lineage>
        <taxon>Eukaryota</taxon>
        <taxon>Viridiplantae</taxon>
        <taxon>Streptophyta</taxon>
        <taxon>Embryophyta</taxon>
        <taxon>Tracheophyta</taxon>
        <taxon>Spermatophyta</taxon>
        <taxon>Magnoliopsida</taxon>
        <taxon>eudicotyledons</taxon>
        <taxon>Gunneridae</taxon>
        <taxon>Pentapetalae</taxon>
        <taxon>asterids</taxon>
        <taxon>campanulids</taxon>
        <taxon>Asterales</taxon>
        <taxon>Asteraceae</taxon>
        <taxon>Asteroideae</taxon>
        <taxon>Heliantheae alliance</taxon>
        <taxon>Eupatorieae</taxon>
        <taxon>Mikania</taxon>
    </lineage>
</organism>
<evidence type="ECO:0000313" key="2">
    <source>
        <dbReference type="Proteomes" id="UP000326396"/>
    </source>
</evidence>
<dbReference type="SUPFAM" id="SSF50630">
    <property type="entry name" value="Acid proteases"/>
    <property type="match status" value="1"/>
</dbReference>
<proteinExistence type="predicted"/>
<comment type="caution">
    <text evidence="1">The sequence shown here is derived from an EMBL/GenBank/DDBJ whole genome shotgun (WGS) entry which is preliminary data.</text>
</comment>
<dbReference type="Pfam" id="PF08284">
    <property type="entry name" value="RVP_2"/>
    <property type="match status" value="1"/>
</dbReference>
<dbReference type="Proteomes" id="UP000326396">
    <property type="component" value="Linkage Group LG1"/>
</dbReference>
<gene>
    <name evidence="1" type="ORF">E3N88_00182</name>
</gene>
<keyword evidence="2" id="KW-1185">Reference proteome</keyword>
<dbReference type="OrthoDB" id="1934862at2759"/>
<dbReference type="AlphaFoldDB" id="A0A5N6PZ43"/>
<sequence length="179" mass="19627">MMTVFPSIPLLQDSEPPQGICQLLEFMGSCTQLSGHQTLQIEGILLGIPICLLVDSGATHNFISQWLVSALAIPSVSVDGIKTRLGDGHVVVVTTQCQQLSIQVGPCTFVINVLIFDTGSLDLILGMDWLQSLGHVTHDWINAWMQFSFHDSPVVLQGSCKEKNSKASLQTWLREEIKP</sequence>